<organism evidence="10 11">
    <name type="scientific">Bacillus xiapuensis</name>
    <dbReference type="NCBI Taxonomy" id="2014075"/>
    <lineage>
        <taxon>Bacteria</taxon>
        <taxon>Bacillati</taxon>
        <taxon>Bacillota</taxon>
        <taxon>Bacilli</taxon>
        <taxon>Bacillales</taxon>
        <taxon>Bacillaceae</taxon>
        <taxon>Bacillus</taxon>
    </lineage>
</organism>
<proteinExistence type="predicted"/>
<evidence type="ECO:0000256" key="2">
    <source>
        <dbReference type="ARBA" id="ARBA00022475"/>
    </source>
</evidence>
<comment type="subcellular location">
    <subcellularLocation>
        <location evidence="1">Cell membrane</location>
        <topology evidence="1">Single-pass membrane protein</topology>
    </subcellularLocation>
</comment>
<keyword evidence="6" id="KW-0175">Coiled coil</keyword>
<feature type="compositionally biased region" description="Polar residues" evidence="7">
    <location>
        <begin position="406"/>
        <end position="429"/>
    </location>
</feature>
<dbReference type="Proteomes" id="UP001330749">
    <property type="component" value="Unassembled WGS sequence"/>
</dbReference>
<evidence type="ECO:0000259" key="9">
    <source>
        <dbReference type="PROSITE" id="PS51849"/>
    </source>
</evidence>
<evidence type="ECO:0000313" key="10">
    <source>
        <dbReference type="EMBL" id="MED3564113.1"/>
    </source>
</evidence>
<dbReference type="Pfam" id="PF23750">
    <property type="entry name" value="RsgI_M"/>
    <property type="match status" value="1"/>
</dbReference>
<keyword evidence="5 8" id="KW-0472">Membrane</keyword>
<sequence length="429" mass="49927">MEIEDAFLLLLTPEGEFLRARKRNQTYEIGEEIHFFPIENNDLRASQTGRSVKYLLKNLLKMKPLWAGLTVLLLILGFFIPSYQDKKAYAYMSIDVNPSIELGVNKKMQVVELTGFNKEGKEIIAKIPDWEKKDVSDLAENLLGEMKKEGYFKKTEQVIISTVRTEEAEEQAEDKLKKNIEEIKEKVNKQHLEATVISGTEKERKEAHQLGLTTGKFKEKKIQSTQSVENKESQLNNGKSKVQQDIPDSLVKATIPPVKQNKQSGTEKIPINHSSKEKQSSKWSHDSQEQIKKHQQHKPKKQAINNNDRNKNEVLHKNKIEHKEKWHQQDKSNNKGWDHQNHQKDDGKWKRENQQNDNGNSRQKHNKNNNKDDGKWNRENQQSDNGNSRQKHNLNNNKDDGKWNRENQQNDNGNSRQKHNLNNNKDGNE</sequence>
<evidence type="ECO:0000256" key="3">
    <source>
        <dbReference type="ARBA" id="ARBA00022692"/>
    </source>
</evidence>
<reference evidence="10 11" key="1">
    <citation type="submission" date="2023-03" db="EMBL/GenBank/DDBJ databases">
        <title>Bacillus Genome Sequencing.</title>
        <authorList>
            <person name="Dunlap C."/>
        </authorList>
    </citation>
    <scope>NUCLEOTIDE SEQUENCE [LARGE SCALE GENOMIC DNA]</scope>
    <source>
        <strain evidence="10 11">B-14544</strain>
    </source>
</reference>
<gene>
    <name evidence="10" type="ORF">P4447_16960</name>
</gene>
<keyword evidence="2" id="KW-1003">Cell membrane</keyword>
<keyword evidence="11" id="KW-1185">Reference proteome</keyword>
<protein>
    <submittedName>
        <fullName evidence="10">Anti-sigma factor domain-containing protein</fullName>
    </submittedName>
</protein>
<dbReference type="InterPro" id="IPR055431">
    <property type="entry name" value="RsgI_M"/>
</dbReference>
<feature type="compositionally biased region" description="Polar residues" evidence="7">
    <location>
        <begin position="223"/>
        <end position="243"/>
    </location>
</feature>
<feature type="compositionally biased region" description="Polar residues" evidence="7">
    <location>
        <begin position="379"/>
        <end position="396"/>
    </location>
</feature>
<feature type="compositionally biased region" description="Basic and acidic residues" evidence="7">
    <location>
        <begin position="274"/>
        <end position="292"/>
    </location>
</feature>
<dbReference type="Pfam" id="PF12791">
    <property type="entry name" value="RsgI_N"/>
    <property type="match status" value="1"/>
</dbReference>
<feature type="region of interest" description="Disordered" evidence="7">
    <location>
        <begin position="197"/>
        <end position="429"/>
    </location>
</feature>
<name>A0ABU6NDI9_9BACI</name>
<feature type="compositionally biased region" description="Basic and acidic residues" evidence="7">
    <location>
        <begin position="369"/>
        <end position="378"/>
    </location>
</feature>
<feature type="compositionally biased region" description="Basic and acidic residues" evidence="7">
    <location>
        <begin position="308"/>
        <end position="354"/>
    </location>
</feature>
<evidence type="ECO:0000256" key="7">
    <source>
        <dbReference type="SAM" id="MobiDB-lite"/>
    </source>
</evidence>
<accession>A0ABU6NDI9</accession>
<keyword evidence="3 8" id="KW-0812">Transmembrane</keyword>
<evidence type="ECO:0000256" key="8">
    <source>
        <dbReference type="SAM" id="Phobius"/>
    </source>
</evidence>
<evidence type="ECO:0000256" key="5">
    <source>
        <dbReference type="ARBA" id="ARBA00023136"/>
    </source>
</evidence>
<dbReference type="InterPro" id="IPR024449">
    <property type="entry name" value="Anti-sigma_RsgI_N"/>
</dbReference>
<feature type="coiled-coil region" evidence="6">
    <location>
        <begin position="166"/>
        <end position="193"/>
    </location>
</feature>
<feature type="domain" description="RsgI N-terminal anti-sigma" evidence="9">
    <location>
        <begin position="1"/>
        <end position="44"/>
    </location>
</feature>
<dbReference type="EMBL" id="JARMQG010000268">
    <property type="protein sequence ID" value="MED3564113.1"/>
    <property type="molecule type" value="Genomic_DNA"/>
</dbReference>
<evidence type="ECO:0000256" key="4">
    <source>
        <dbReference type="ARBA" id="ARBA00022989"/>
    </source>
</evidence>
<keyword evidence="4 8" id="KW-1133">Transmembrane helix</keyword>
<evidence type="ECO:0000256" key="1">
    <source>
        <dbReference type="ARBA" id="ARBA00004162"/>
    </source>
</evidence>
<evidence type="ECO:0000256" key="6">
    <source>
        <dbReference type="SAM" id="Coils"/>
    </source>
</evidence>
<evidence type="ECO:0000313" key="11">
    <source>
        <dbReference type="Proteomes" id="UP001330749"/>
    </source>
</evidence>
<dbReference type="PROSITE" id="PS51849">
    <property type="entry name" value="RSGI_N"/>
    <property type="match status" value="1"/>
</dbReference>
<feature type="transmembrane region" description="Helical" evidence="8">
    <location>
        <begin position="65"/>
        <end position="83"/>
    </location>
</feature>
<comment type="caution">
    <text evidence="10">The sequence shown here is derived from an EMBL/GenBank/DDBJ whole genome shotgun (WGS) entry which is preliminary data.</text>
</comment>